<gene>
    <name evidence="3" type="ORF">GCM10010470_37180</name>
</gene>
<dbReference type="Pfam" id="PF17668">
    <property type="entry name" value="Acetyltransf_17"/>
    <property type="match status" value="1"/>
</dbReference>
<evidence type="ECO:0000313" key="3">
    <source>
        <dbReference type="EMBL" id="GAA2798567.1"/>
    </source>
</evidence>
<dbReference type="Gene3D" id="3.40.630.30">
    <property type="match status" value="2"/>
</dbReference>
<proteinExistence type="predicted"/>
<dbReference type="PANTHER" id="PTHR37817">
    <property type="entry name" value="N-ACETYLTRANSFERASE EIS"/>
    <property type="match status" value="1"/>
</dbReference>
<dbReference type="Gene3D" id="3.30.1050.10">
    <property type="entry name" value="SCP2 sterol-binding domain"/>
    <property type="match status" value="1"/>
</dbReference>
<dbReference type="Proteomes" id="UP001500979">
    <property type="component" value="Unassembled WGS sequence"/>
</dbReference>
<evidence type="ECO:0000259" key="1">
    <source>
        <dbReference type="Pfam" id="PF13530"/>
    </source>
</evidence>
<dbReference type="EMBL" id="BAAAUX010000015">
    <property type="protein sequence ID" value="GAA2798567.1"/>
    <property type="molecule type" value="Genomic_DNA"/>
</dbReference>
<reference evidence="3 4" key="1">
    <citation type="journal article" date="2019" name="Int. J. Syst. Evol. Microbiol.">
        <title>The Global Catalogue of Microorganisms (GCM) 10K type strain sequencing project: providing services to taxonomists for standard genome sequencing and annotation.</title>
        <authorList>
            <consortium name="The Broad Institute Genomics Platform"/>
            <consortium name="The Broad Institute Genome Sequencing Center for Infectious Disease"/>
            <person name="Wu L."/>
            <person name="Ma J."/>
        </authorList>
    </citation>
    <scope>NUCLEOTIDE SEQUENCE [LARGE SCALE GENOMIC DNA]</scope>
    <source>
        <strain evidence="3 4">JCM 9383</strain>
    </source>
</reference>
<feature type="domain" description="Enhanced intracellular survival protein" evidence="1">
    <location>
        <begin position="289"/>
        <end position="389"/>
    </location>
</feature>
<dbReference type="InterPro" id="IPR025559">
    <property type="entry name" value="Eis_dom"/>
</dbReference>
<dbReference type="InterPro" id="IPR016181">
    <property type="entry name" value="Acyl_CoA_acyltransferase"/>
</dbReference>
<feature type="domain" description="Eis-like acetyltransferase" evidence="2">
    <location>
        <begin position="172"/>
        <end position="286"/>
    </location>
</feature>
<accession>A0ABN3VF34</accession>
<dbReference type="InterPro" id="IPR036527">
    <property type="entry name" value="SCP2_sterol-bd_dom_sf"/>
</dbReference>
<dbReference type="SUPFAM" id="SSF55729">
    <property type="entry name" value="Acyl-CoA N-acyltransferases (Nat)"/>
    <property type="match status" value="1"/>
</dbReference>
<sequence length="392" mass="43324">MPNDVTITDADEHLWRDFQSLAQRSYGHPVADITLLYRHADARVAVRGNRVIAGGLGVLVPQFFGGQPVPAACLACGCVAPEERGRQMWDRMIDERIHPLQEQGAVVATAWSTASGSGHRLGWGAPAQVFTWTVPTEQLRQSFADNTGFEIAHGALPQDYLVQRELAASWNGPWQRPDWWQGWQQDKHPGLAHYRFHRPGQNVEGLLALAIEHGPAHGAHLVVHDFWAASKEAAAAMFAFLGRYNGRIPTVVFQRTGLPPAPVLLSQLHRIGALAAEHWHPWMLRVLDVHQAVRLRGWPDDLDLTLPLELVTDAGDGTHCFTLRIAAGSGELEPSDRDGMVTLTRAQFAVWFAGGYRSQTAATLAGVRGKPQDVRRLVAATADREPWLPEHF</sequence>
<name>A0ABN3VF34_9PSEU</name>
<dbReference type="InterPro" id="IPR041380">
    <property type="entry name" value="Acetyltransf_17"/>
</dbReference>
<dbReference type="PANTHER" id="PTHR37817:SF1">
    <property type="entry name" value="N-ACETYLTRANSFERASE EIS"/>
    <property type="match status" value="1"/>
</dbReference>
<dbReference type="Pfam" id="PF13530">
    <property type="entry name" value="SCP2_2"/>
    <property type="match status" value="1"/>
</dbReference>
<dbReference type="SUPFAM" id="SSF55718">
    <property type="entry name" value="SCP-like"/>
    <property type="match status" value="1"/>
</dbReference>
<protein>
    <submittedName>
        <fullName evidence="3">GNAT family N-acetyltransferase</fullName>
    </submittedName>
</protein>
<dbReference type="Pfam" id="PF13527">
    <property type="entry name" value="Acetyltransf_9"/>
    <property type="match status" value="1"/>
</dbReference>
<evidence type="ECO:0000259" key="2">
    <source>
        <dbReference type="Pfam" id="PF17668"/>
    </source>
</evidence>
<evidence type="ECO:0000313" key="4">
    <source>
        <dbReference type="Proteomes" id="UP001500979"/>
    </source>
</evidence>
<comment type="caution">
    <text evidence="3">The sequence shown here is derived from an EMBL/GenBank/DDBJ whole genome shotgun (WGS) entry which is preliminary data.</text>
</comment>
<dbReference type="RefSeq" id="WP_344681391.1">
    <property type="nucleotide sequence ID" value="NZ_BAAAUX010000015.1"/>
</dbReference>
<organism evidence="3 4">
    <name type="scientific">Saccharopolyspora taberi</name>
    <dbReference type="NCBI Taxonomy" id="60895"/>
    <lineage>
        <taxon>Bacteria</taxon>
        <taxon>Bacillati</taxon>
        <taxon>Actinomycetota</taxon>
        <taxon>Actinomycetes</taxon>
        <taxon>Pseudonocardiales</taxon>
        <taxon>Pseudonocardiaceae</taxon>
        <taxon>Saccharopolyspora</taxon>
    </lineage>
</organism>
<dbReference type="InterPro" id="IPR051554">
    <property type="entry name" value="Acetyltransferase_Eis"/>
</dbReference>
<keyword evidence="4" id="KW-1185">Reference proteome</keyword>